<dbReference type="Proteomes" id="UP000005726">
    <property type="component" value="Unassembled WGS sequence"/>
</dbReference>
<dbReference type="AlphaFoldDB" id="E0WR40"/>
<accession>E0WR40</accession>
<dbReference type="RefSeq" id="WP_006704313.1">
    <property type="nucleotide sequence ID" value="NZ_CAWLGB010000001.1"/>
</dbReference>
<proteinExistence type="predicted"/>
<sequence length="201" mass="22294">MSMINNSLSNTLERMPVTFPTISNSTISPATSTITPLARLAQMYDQPLLVTINTAIPAEISTEDLVEKYDIQTNEVYTQYDRKEQQIVTAWRLLTYLLGSDISFPAPTEIAELNSASTTQENKLLTLYHSDPTKALIAKVLGCSPNAVNSEVAHAFFGRLAWLDTATIPGNCQCSCRPGCKILGCFFGVWFHLFFSGFLWI</sequence>
<keyword evidence="2" id="KW-1185">Reference proteome</keyword>
<organism evidence="1 2">
    <name type="scientific">Candidatus Regiella insecticola LSR1</name>
    <dbReference type="NCBI Taxonomy" id="663321"/>
    <lineage>
        <taxon>Bacteria</taxon>
        <taxon>Pseudomonadati</taxon>
        <taxon>Pseudomonadota</taxon>
        <taxon>Gammaproteobacteria</taxon>
        <taxon>Enterobacterales</taxon>
        <taxon>Enterobacteriaceae</taxon>
        <taxon>aphid secondary symbionts</taxon>
        <taxon>Candidatus Regiella</taxon>
    </lineage>
</organism>
<reference evidence="1" key="1">
    <citation type="journal article" date="2009" name="Environ. Microbiol.">
        <title>Dynamics of genome evolution in facultative symbionts of aphids.</title>
        <authorList>
            <person name="Degnan P.H."/>
            <person name="Leonardo T.E."/>
            <person name="Cass B.N."/>
            <person name="Hurwitz B."/>
            <person name="Stern D."/>
            <person name="Gibbs R.A."/>
            <person name="Richards S."/>
            <person name="Moran N.A."/>
        </authorList>
    </citation>
    <scope>NUCLEOTIDE SEQUENCE [LARGE SCALE GENOMIC DNA]</scope>
    <source>
        <strain evidence="1">LSR1</strain>
    </source>
</reference>
<name>E0WR40_9ENTR</name>
<protein>
    <submittedName>
        <fullName evidence="1">Uncharacterized protein</fullName>
    </submittedName>
</protein>
<evidence type="ECO:0000313" key="2">
    <source>
        <dbReference type="Proteomes" id="UP000005726"/>
    </source>
</evidence>
<evidence type="ECO:0000313" key="1">
    <source>
        <dbReference type="EMBL" id="EFL92600.1"/>
    </source>
</evidence>
<dbReference type="EMBL" id="GL379589">
    <property type="protein sequence ID" value="EFL92600.1"/>
    <property type="molecule type" value="Genomic_DNA"/>
</dbReference>
<gene>
    <name evidence="1" type="ORF">REG_0412</name>
</gene>
<dbReference type="HOGENOM" id="CLU_1358396_0_0_6"/>